<evidence type="ECO:0000313" key="2">
    <source>
        <dbReference type="Proteomes" id="UP000595792"/>
    </source>
</evidence>
<organism evidence="1 2">
    <name type="scientific">Flavonifractor plautii</name>
    <name type="common">Fusobacterium plautii</name>
    <dbReference type="NCBI Taxonomy" id="292800"/>
    <lineage>
        <taxon>Bacteria</taxon>
        <taxon>Bacillati</taxon>
        <taxon>Bacillota</taxon>
        <taxon>Clostridia</taxon>
        <taxon>Eubacteriales</taxon>
        <taxon>Oscillospiraceae</taxon>
        <taxon>Flavonifractor</taxon>
    </lineage>
</organism>
<dbReference type="EMBL" id="CP065315">
    <property type="protein sequence ID" value="QQR06857.1"/>
    <property type="molecule type" value="Genomic_DNA"/>
</dbReference>
<dbReference type="Pfam" id="PF09669">
    <property type="entry name" value="Phage_pRha"/>
    <property type="match status" value="1"/>
</dbReference>
<protein>
    <submittedName>
        <fullName evidence="1">Rha family transcriptional regulator</fullName>
    </submittedName>
</protein>
<accession>A0AAX1KM04</accession>
<reference evidence="1 2" key="1">
    <citation type="submission" date="2020-11" db="EMBL/GenBank/DDBJ databases">
        <title>Closed and high quality bacterial genomes of the OMM12 community.</title>
        <authorList>
            <person name="Marbouty M."/>
            <person name="Lamy-Besnier Q."/>
            <person name="Debarbieux L."/>
            <person name="Koszul R."/>
        </authorList>
    </citation>
    <scope>NUCLEOTIDE SEQUENCE [LARGE SCALE GENOMIC DNA]</scope>
    <source>
        <strain evidence="1 2">YL31</strain>
    </source>
</reference>
<proteinExistence type="predicted"/>
<evidence type="ECO:0000313" key="1">
    <source>
        <dbReference type="EMBL" id="QQR06857.1"/>
    </source>
</evidence>
<name>A0AAX1KM04_FLAPL</name>
<dbReference type="RefSeq" id="WP_065535737.1">
    <property type="nucleotide sequence ID" value="NZ_CP015406.2"/>
</dbReference>
<sequence length="293" mass="32735">MDDIKNYNPAEAETLDSREVAEMVEKQHFNLLRDINGYIKEMEKTGELNFDGSSKLPKINPSDFFIPSTYTSEQGKELPCFLVTKKGCEFIANKLTGEKGTKFTALYVTRFNIMEEREKAAIGGKTAKSGKTPEELAAADKRATAMLLNAKNRAASFLQKLYDRAGTKPEYQAMALSDFYSEDGIHLPRMAFQNMKHTYDKGTIAEKLGVYSKASGGKVPHAQAIGAIISVLDISEDERERLPYCNNGHDGVDYQYTESVVEKVRTWIEEHGRPSTITVNGKNYAVVYRGGQN</sequence>
<gene>
    <name evidence="1" type="ORF">I5Q84_05065</name>
</gene>
<dbReference type="InterPro" id="IPR014054">
    <property type="entry name" value="Phage_regulatory_Rha"/>
</dbReference>
<dbReference type="AlphaFoldDB" id="A0AAX1KM04"/>
<dbReference type="Proteomes" id="UP000595792">
    <property type="component" value="Chromosome"/>
</dbReference>
<dbReference type="KEGG" id="fpla:A4U99_04815"/>